<dbReference type="CDD" id="cd14256">
    <property type="entry name" value="Dockerin_I"/>
    <property type="match status" value="1"/>
</dbReference>
<evidence type="ECO:0000256" key="1">
    <source>
        <dbReference type="ARBA" id="ARBA00007164"/>
    </source>
</evidence>
<comment type="caution">
    <text evidence="11">The sequence shown here is derived from an EMBL/GenBank/DDBJ whole genome shotgun (WGS) entry which is preliminary data.</text>
</comment>
<dbReference type="SUPFAM" id="SSF56601">
    <property type="entry name" value="beta-lactamase/transpeptidase-like"/>
    <property type="match status" value="1"/>
</dbReference>
<dbReference type="InterPro" id="IPR002105">
    <property type="entry name" value="Dockerin_1_rpt"/>
</dbReference>
<dbReference type="PANTHER" id="PTHR21581:SF6">
    <property type="entry name" value="TRAFFICKING PROTEIN PARTICLE COMPLEX SUBUNIT 12"/>
    <property type="match status" value="1"/>
</dbReference>
<dbReference type="GO" id="GO:0071555">
    <property type="term" value="P:cell wall organization"/>
    <property type="evidence" value="ECO:0007669"/>
    <property type="project" value="UniProtKB-KW"/>
</dbReference>
<organism evidence="11 12">
    <name type="scientific">Ruminococcus flavefaciens 007c</name>
    <dbReference type="NCBI Taxonomy" id="1341157"/>
    <lineage>
        <taxon>Bacteria</taxon>
        <taxon>Bacillati</taxon>
        <taxon>Bacillota</taxon>
        <taxon>Clostridia</taxon>
        <taxon>Eubacteriales</taxon>
        <taxon>Oscillospiraceae</taxon>
        <taxon>Ruminococcus</taxon>
    </lineage>
</organism>
<dbReference type="InterPro" id="IPR036439">
    <property type="entry name" value="Dockerin_dom_sf"/>
</dbReference>
<name>W7UED7_RUMFL</name>
<feature type="active site" description="Proton acceptor" evidence="7">
    <location>
        <position position="127"/>
    </location>
</feature>
<dbReference type="PANTHER" id="PTHR21581">
    <property type="entry name" value="D-ALANYL-D-ALANINE CARBOXYPEPTIDASE"/>
    <property type="match status" value="1"/>
</dbReference>
<dbReference type="Pfam" id="PF00768">
    <property type="entry name" value="Peptidase_S11"/>
    <property type="match status" value="1"/>
</dbReference>
<evidence type="ECO:0000256" key="6">
    <source>
        <dbReference type="ARBA" id="ARBA00023316"/>
    </source>
</evidence>
<dbReference type="InterPro" id="IPR018044">
    <property type="entry name" value="Peptidase_S11"/>
</dbReference>
<keyword evidence="6" id="KW-0961">Cell wall biogenesis/degradation</keyword>
<dbReference type="GO" id="GO:0008360">
    <property type="term" value="P:regulation of cell shape"/>
    <property type="evidence" value="ECO:0007669"/>
    <property type="project" value="UniProtKB-KW"/>
</dbReference>
<evidence type="ECO:0000313" key="12">
    <source>
        <dbReference type="Proteomes" id="UP000019365"/>
    </source>
</evidence>
<keyword evidence="3" id="KW-0378">Hydrolase</keyword>
<keyword evidence="12" id="KW-1185">Reference proteome</keyword>
<accession>W7UED7</accession>
<dbReference type="EMBL" id="ATAX01000036">
    <property type="protein sequence ID" value="EWM52288.1"/>
    <property type="molecule type" value="Genomic_DNA"/>
</dbReference>
<gene>
    <name evidence="11" type="ORF">RF007C_13120</name>
</gene>
<dbReference type="Gene3D" id="1.10.1330.10">
    <property type="entry name" value="Dockerin domain"/>
    <property type="match status" value="1"/>
</dbReference>
<dbReference type="PATRIC" id="fig|1341157.4.peg.3061"/>
<dbReference type="GO" id="GO:0006508">
    <property type="term" value="P:proteolysis"/>
    <property type="evidence" value="ECO:0007669"/>
    <property type="project" value="InterPro"/>
</dbReference>
<evidence type="ECO:0000256" key="7">
    <source>
        <dbReference type="PIRSR" id="PIRSR618044-1"/>
    </source>
</evidence>
<reference evidence="11 12" key="1">
    <citation type="journal article" date="2014" name="PLoS ONE">
        <title>Rumen cellulosomics: divergent fiber-degrading strategies revealed by comparative genome-wide analysis of six ruminococcal strains.</title>
        <authorList>
            <person name="Dassa B."/>
            <person name="Borovok I."/>
            <person name="Ruimy-Israeli V."/>
            <person name="Lamed R."/>
            <person name="Flint H.J."/>
            <person name="Duncan S.H."/>
            <person name="Henrissat B."/>
            <person name="Coutinho P."/>
            <person name="Morrison M."/>
            <person name="Mosoni P."/>
            <person name="Yeoman C.J."/>
            <person name="White B.A."/>
            <person name="Bayer E.A."/>
        </authorList>
    </citation>
    <scope>NUCLEOTIDE SEQUENCE [LARGE SCALE GENOMIC DNA]</scope>
    <source>
        <strain evidence="11 12">007c</strain>
    </source>
</reference>
<dbReference type="Proteomes" id="UP000019365">
    <property type="component" value="Unassembled WGS sequence"/>
</dbReference>
<evidence type="ECO:0000256" key="2">
    <source>
        <dbReference type="ARBA" id="ARBA00022729"/>
    </source>
</evidence>
<feature type="domain" description="Dockerin" evidence="10">
    <location>
        <begin position="24"/>
        <end position="92"/>
    </location>
</feature>
<keyword evidence="2" id="KW-0732">Signal</keyword>
<dbReference type="InterPro" id="IPR001967">
    <property type="entry name" value="Peptidase_S11_N"/>
</dbReference>
<dbReference type="InterPro" id="IPR012338">
    <property type="entry name" value="Beta-lactam/transpept-like"/>
</dbReference>
<keyword evidence="5" id="KW-0573">Peptidoglycan synthesis</keyword>
<dbReference type="OrthoDB" id="1701915at2"/>
<evidence type="ECO:0000256" key="9">
    <source>
        <dbReference type="RuleBase" id="RU004016"/>
    </source>
</evidence>
<evidence type="ECO:0000259" key="10">
    <source>
        <dbReference type="PROSITE" id="PS51766"/>
    </source>
</evidence>
<dbReference type="RefSeq" id="WP_051456715.1">
    <property type="nucleotide sequence ID" value="NZ_ATAX01000036.1"/>
</dbReference>
<dbReference type="Pfam" id="PF00404">
    <property type="entry name" value="Dockerin_1"/>
    <property type="match status" value="1"/>
</dbReference>
<dbReference type="GO" id="GO:0000272">
    <property type="term" value="P:polysaccharide catabolic process"/>
    <property type="evidence" value="ECO:0007669"/>
    <property type="project" value="InterPro"/>
</dbReference>
<dbReference type="AlphaFoldDB" id="W7UED7"/>
<dbReference type="Gene3D" id="3.40.710.10">
    <property type="entry name" value="DD-peptidase/beta-lactamase superfamily"/>
    <property type="match status" value="1"/>
</dbReference>
<feature type="binding site" evidence="8">
    <location>
        <position position="304"/>
    </location>
    <ligand>
        <name>substrate</name>
    </ligand>
</feature>
<dbReference type="GO" id="GO:0004553">
    <property type="term" value="F:hydrolase activity, hydrolyzing O-glycosyl compounds"/>
    <property type="evidence" value="ECO:0007669"/>
    <property type="project" value="InterPro"/>
</dbReference>
<evidence type="ECO:0000256" key="8">
    <source>
        <dbReference type="PIRSR" id="PIRSR618044-2"/>
    </source>
</evidence>
<dbReference type="SUPFAM" id="SSF63446">
    <property type="entry name" value="Type I dockerin domain"/>
    <property type="match status" value="1"/>
</dbReference>
<proteinExistence type="inferred from homology"/>
<dbReference type="GO" id="GO:0009002">
    <property type="term" value="F:serine-type D-Ala-D-Ala carboxypeptidase activity"/>
    <property type="evidence" value="ECO:0007669"/>
    <property type="project" value="InterPro"/>
</dbReference>
<evidence type="ECO:0000256" key="5">
    <source>
        <dbReference type="ARBA" id="ARBA00022984"/>
    </source>
</evidence>
<keyword evidence="4" id="KW-0133">Cell shape</keyword>
<dbReference type="PROSITE" id="PS51766">
    <property type="entry name" value="DOCKERIN"/>
    <property type="match status" value="1"/>
</dbReference>
<feature type="active site" description="Acyl-ester intermediate" evidence="7">
    <location>
        <position position="124"/>
    </location>
</feature>
<protein>
    <recommendedName>
        <fullName evidence="10">Dockerin domain-containing protein</fullName>
    </recommendedName>
</protein>
<dbReference type="PRINTS" id="PR00725">
    <property type="entry name" value="DADACBPTASE1"/>
</dbReference>
<dbReference type="GO" id="GO:0009252">
    <property type="term" value="P:peptidoglycan biosynthetic process"/>
    <property type="evidence" value="ECO:0007669"/>
    <property type="project" value="UniProtKB-KW"/>
</dbReference>
<evidence type="ECO:0000256" key="4">
    <source>
        <dbReference type="ARBA" id="ARBA00022960"/>
    </source>
</evidence>
<dbReference type="InterPro" id="IPR016134">
    <property type="entry name" value="Dockerin_dom"/>
</dbReference>
<evidence type="ECO:0000313" key="11">
    <source>
        <dbReference type="EMBL" id="EWM52288.1"/>
    </source>
</evidence>
<comment type="similarity">
    <text evidence="1 9">Belongs to the peptidase S11 family.</text>
</comment>
<feature type="active site" evidence="7">
    <location>
        <position position="181"/>
    </location>
</feature>
<sequence>MPRSAFETLRGKTSIWVSVIRAEGFFIKGDVNGDGVFDSADLEALQKWLLAAPDAEPVDPRAADLCRDGVTDVFDLTAMRRKLSGSPQTVKISSPSCKAAAFGCINNGELLYSENINEPVAPASLAKLLTASVALKYLSADTVITVGAEQSLVNPGSSLCLIQRGNRLKLYDLLTGMLMASGNDAAYTVAVSAARAATPDREMNDSQAVEYFVELMNEYASSIGMDSSNFVNPDGWDDSGQYTTVSDLMKLAAHAYSVTEIKEITKTSRKNVVFASGENASWTNTNQLLDRNSSYFCAEAVGMKTGTTVSAGNCLIAVFVRSGRTYISVVTGCESGNDRYELTWKLLSAYAP</sequence>
<dbReference type="eggNOG" id="COG1686">
    <property type="taxonomic scope" value="Bacteria"/>
</dbReference>
<evidence type="ECO:0000256" key="3">
    <source>
        <dbReference type="ARBA" id="ARBA00022801"/>
    </source>
</evidence>